<keyword evidence="2" id="KW-1185">Reference proteome</keyword>
<dbReference type="PANTHER" id="PTHR47331:SF1">
    <property type="entry name" value="GAG-LIKE PROTEIN"/>
    <property type="match status" value="1"/>
</dbReference>
<evidence type="ECO:0000313" key="2">
    <source>
        <dbReference type="Proteomes" id="UP000887013"/>
    </source>
</evidence>
<comment type="caution">
    <text evidence="1">The sequence shown here is derived from an EMBL/GenBank/DDBJ whole genome shotgun (WGS) entry which is preliminary data.</text>
</comment>
<gene>
    <name evidence="1" type="primary">AVEN_2039_1</name>
    <name evidence="1" type="ORF">NPIL_543641</name>
</gene>
<name>A0A8X6MV04_NEPPI</name>
<sequence length="445" mass="50754">MSKKLDFPLCRKIEQVVSRERDACTTKMRPQNRNSSGKCGFLVHDIAKECQNEMSFSCSLTANEYLPRIFCTPYNEHDTLGLDLRSLLSNFNDRECTKRNVLHIAAKLFDPSGFISILNSNKMPSPRITAAGFASKDLIVSEKWWHGPEWLKDPADLWPKEKISEHKSVNSEVTSEYKSCIIVSSAIIQEKLLDPNKFSCLFKMLRVTAWVLRFINALKKKNYEKGPVTSDELNNAELFWVKIVQNDSYSNEITCSEKNKPLDRDSKLLCLNPFLDINGVLRVTGRLGKSTHLSTFEKHPIILPSKANPFQLLYGRRPTGPLSILKDSWTEDIPVPIGQLKSVTNYLNDLQIKLQLAAEKAGIASFTNQANYAYYHNRRKKHKSIEIGGKVIVLAPDSTHKVCARWTSPCIIIEKRNAHSYLVQMPDNRVKHIHANKIRKLKIET</sequence>
<dbReference type="PANTHER" id="PTHR47331">
    <property type="entry name" value="PHD-TYPE DOMAIN-CONTAINING PROTEIN"/>
    <property type="match status" value="1"/>
</dbReference>
<dbReference type="Proteomes" id="UP000887013">
    <property type="component" value="Unassembled WGS sequence"/>
</dbReference>
<dbReference type="EMBL" id="BMAW01002564">
    <property type="protein sequence ID" value="GFS79269.1"/>
    <property type="molecule type" value="Genomic_DNA"/>
</dbReference>
<evidence type="ECO:0000313" key="1">
    <source>
        <dbReference type="EMBL" id="GFS79269.1"/>
    </source>
</evidence>
<reference evidence="1" key="1">
    <citation type="submission" date="2020-08" db="EMBL/GenBank/DDBJ databases">
        <title>Multicomponent nature underlies the extraordinary mechanical properties of spider dragline silk.</title>
        <authorList>
            <person name="Kono N."/>
            <person name="Nakamura H."/>
            <person name="Mori M."/>
            <person name="Yoshida Y."/>
            <person name="Ohtoshi R."/>
            <person name="Malay A.D."/>
            <person name="Moran D.A.P."/>
            <person name="Tomita M."/>
            <person name="Numata K."/>
            <person name="Arakawa K."/>
        </authorList>
    </citation>
    <scope>NUCLEOTIDE SEQUENCE</scope>
</reference>
<dbReference type="AlphaFoldDB" id="A0A8X6MV04"/>
<proteinExistence type="predicted"/>
<accession>A0A8X6MV04</accession>
<organism evidence="1 2">
    <name type="scientific">Nephila pilipes</name>
    <name type="common">Giant wood spider</name>
    <name type="synonym">Nephila maculata</name>
    <dbReference type="NCBI Taxonomy" id="299642"/>
    <lineage>
        <taxon>Eukaryota</taxon>
        <taxon>Metazoa</taxon>
        <taxon>Ecdysozoa</taxon>
        <taxon>Arthropoda</taxon>
        <taxon>Chelicerata</taxon>
        <taxon>Arachnida</taxon>
        <taxon>Araneae</taxon>
        <taxon>Araneomorphae</taxon>
        <taxon>Entelegynae</taxon>
        <taxon>Araneoidea</taxon>
        <taxon>Nephilidae</taxon>
        <taxon>Nephila</taxon>
    </lineage>
</organism>
<protein>
    <submittedName>
        <fullName evidence="1">Integrase catalytic domain-containing protein</fullName>
    </submittedName>
</protein>